<keyword evidence="3" id="KW-0862">Zinc</keyword>
<proteinExistence type="predicted"/>
<feature type="compositionally biased region" description="Basic and acidic residues" evidence="5">
    <location>
        <begin position="303"/>
        <end position="313"/>
    </location>
</feature>
<organism evidence="7 8">
    <name type="scientific">Rickenella mellea</name>
    <dbReference type="NCBI Taxonomy" id="50990"/>
    <lineage>
        <taxon>Eukaryota</taxon>
        <taxon>Fungi</taxon>
        <taxon>Dikarya</taxon>
        <taxon>Basidiomycota</taxon>
        <taxon>Agaricomycotina</taxon>
        <taxon>Agaricomycetes</taxon>
        <taxon>Hymenochaetales</taxon>
        <taxon>Rickenellaceae</taxon>
        <taxon>Rickenella</taxon>
    </lineage>
</organism>
<keyword evidence="8" id="KW-1185">Reference proteome</keyword>
<dbReference type="GO" id="GO:0006355">
    <property type="term" value="P:regulation of DNA-templated transcription"/>
    <property type="evidence" value="ECO:0007669"/>
    <property type="project" value="InterPro"/>
</dbReference>
<evidence type="ECO:0000259" key="6">
    <source>
        <dbReference type="PROSITE" id="PS50114"/>
    </source>
</evidence>
<dbReference type="Proteomes" id="UP000294933">
    <property type="component" value="Unassembled WGS sequence"/>
</dbReference>
<evidence type="ECO:0000256" key="4">
    <source>
        <dbReference type="PROSITE-ProRule" id="PRU00094"/>
    </source>
</evidence>
<feature type="compositionally biased region" description="Polar residues" evidence="5">
    <location>
        <begin position="131"/>
        <end position="146"/>
    </location>
</feature>
<feature type="compositionally biased region" description="Polar residues" evidence="5">
    <location>
        <begin position="379"/>
        <end position="399"/>
    </location>
</feature>
<sequence>MSRNQHLHLFGAVPNSTDRRNANFAAQSPIRRTPSSLDDALGGFRPPGIPAAFQAGQNVPEVLQMNPDNRYNYNNPSGMASTYEYQNYHPSSYDAAQAQFSQGALPPMRSTSSQSHSSPASSQYSATQSSFHHNYQPPQYGVSQPPQQWSSEGWGHSSHSFQSGPTDPAFVPNRGDGPASPQIEGRPYPATYTSTGGRRVDDRTVVTPDAAAASKGKERERVPQNSDRPPRAEVVPPSIDFSKLLDTYKHVVTGCATIMTDPAANQGRPPPIDNIDRMLQSATFGLQILEGNPPHPSPVERQPSIDRTPEKTPEAAPAGSSKRQPKVESTPDGQTCLGCGATSTPEWRRGPLGPRTLCNACGLVYAKLIKKRSREVGANSVTSANAPSTLSGDPSNQTIQEEDNTFMSSGEGGSDDDQSYGSQHDRRSEGDYNR</sequence>
<feature type="region of interest" description="Disordered" evidence="5">
    <location>
        <begin position="102"/>
        <end position="235"/>
    </location>
</feature>
<evidence type="ECO:0000256" key="5">
    <source>
        <dbReference type="SAM" id="MobiDB-lite"/>
    </source>
</evidence>
<feature type="compositionally biased region" description="Low complexity" evidence="5">
    <location>
        <begin position="110"/>
        <end position="130"/>
    </location>
</feature>
<dbReference type="OrthoDB" id="2162994at2759"/>
<reference evidence="7 8" key="1">
    <citation type="submission" date="2018-06" db="EMBL/GenBank/DDBJ databases">
        <title>A transcriptomic atlas of mushroom development highlights an independent origin of complex multicellularity.</title>
        <authorList>
            <consortium name="DOE Joint Genome Institute"/>
            <person name="Krizsan K."/>
            <person name="Almasi E."/>
            <person name="Merenyi Z."/>
            <person name="Sahu N."/>
            <person name="Viragh M."/>
            <person name="Koszo T."/>
            <person name="Mondo S."/>
            <person name="Kiss B."/>
            <person name="Balint B."/>
            <person name="Kues U."/>
            <person name="Barry K."/>
            <person name="Hegedus J.C."/>
            <person name="Henrissat B."/>
            <person name="Johnson J."/>
            <person name="Lipzen A."/>
            <person name="Ohm R."/>
            <person name="Nagy I."/>
            <person name="Pangilinan J."/>
            <person name="Yan J."/>
            <person name="Xiong Y."/>
            <person name="Grigoriev I.V."/>
            <person name="Hibbett D.S."/>
            <person name="Nagy L.G."/>
        </authorList>
    </citation>
    <scope>NUCLEOTIDE SEQUENCE [LARGE SCALE GENOMIC DNA]</scope>
    <source>
        <strain evidence="7 8">SZMC22713</strain>
    </source>
</reference>
<dbReference type="Gene3D" id="3.30.50.10">
    <property type="entry name" value="Erythroid Transcription Factor GATA-1, subunit A"/>
    <property type="match status" value="1"/>
</dbReference>
<dbReference type="SMART" id="SM00401">
    <property type="entry name" value="ZnF_GATA"/>
    <property type="match status" value="1"/>
</dbReference>
<dbReference type="GO" id="GO:0008270">
    <property type="term" value="F:zinc ion binding"/>
    <property type="evidence" value="ECO:0007669"/>
    <property type="project" value="UniProtKB-KW"/>
</dbReference>
<dbReference type="AlphaFoldDB" id="A0A4Y7Q975"/>
<dbReference type="PANTHER" id="PTHR45658">
    <property type="entry name" value="GATA TRANSCRIPTION FACTOR"/>
    <property type="match status" value="1"/>
</dbReference>
<evidence type="ECO:0000256" key="3">
    <source>
        <dbReference type="ARBA" id="ARBA00022833"/>
    </source>
</evidence>
<keyword evidence="1" id="KW-0479">Metal-binding</keyword>
<dbReference type="InterPro" id="IPR000679">
    <property type="entry name" value="Znf_GATA"/>
</dbReference>
<evidence type="ECO:0000256" key="1">
    <source>
        <dbReference type="ARBA" id="ARBA00022723"/>
    </source>
</evidence>
<name>A0A4Y7Q975_9AGAM</name>
<feature type="domain" description="GATA-type" evidence="6">
    <location>
        <begin position="330"/>
        <end position="365"/>
    </location>
</feature>
<dbReference type="GO" id="GO:0043565">
    <property type="term" value="F:sequence-specific DNA binding"/>
    <property type="evidence" value="ECO:0007669"/>
    <property type="project" value="InterPro"/>
</dbReference>
<dbReference type="Pfam" id="PF00320">
    <property type="entry name" value="GATA"/>
    <property type="match status" value="1"/>
</dbReference>
<evidence type="ECO:0000313" key="8">
    <source>
        <dbReference type="Proteomes" id="UP000294933"/>
    </source>
</evidence>
<dbReference type="SUPFAM" id="SSF57716">
    <property type="entry name" value="Glucocorticoid receptor-like (DNA-binding domain)"/>
    <property type="match status" value="1"/>
</dbReference>
<dbReference type="VEuPathDB" id="FungiDB:BD410DRAFT_838764"/>
<gene>
    <name evidence="7" type="ORF">BD410DRAFT_838764</name>
</gene>
<feature type="compositionally biased region" description="Basic and acidic residues" evidence="5">
    <location>
        <begin position="423"/>
        <end position="434"/>
    </location>
</feature>
<keyword evidence="2 4" id="KW-0863">Zinc-finger</keyword>
<dbReference type="InterPro" id="IPR013088">
    <property type="entry name" value="Znf_NHR/GATA"/>
</dbReference>
<protein>
    <recommendedName>
        <fullName evidence="6">GATA-type domain-containing protein</fullName>
    </recommendedName>
</protein>
<dbReference type="CDD" id="cd00202">
    <property type="entry name" value="ZnF_GATA"/>
    <property type="match status" value="1"/>
</dbReference>
<dbReference type="EMBL" id="ML170169">
    <property type="protein sequence ID" value="TDL23758.1"/>
    <property type="molecule type" value="Genomic_DNA"/>
</dbReference>
<dbReference type="STRING" id="50990.A0A4Y7Q975"/>
<dbReference type="InterPro" id="IPR051140">
    <property type="entry name" value="GATA_TF"/>
</dbReference>
<dbReference type="PROSITE" id="PS50114">
    <property type="entry name" value="GATA_ZN_FINGER_2"/>
    <property type="match status" value="1"/>
</dbReference>
<evidence type="ECO:0000313" key="7">
    <source>
        <dbReference type="EMBL" id="TDL23758.1"/>
    </source>
</evidence>
<feature type="region of interest" description="Disordered" evidence="5">
    <location>
        <begin position="374"/>
        <end position="434"/>
    </location>
</feature>
<accession>A0A4Y7Q975</accession>
<feature type="compositionally biased region" description="Low complexity" evidence="5">
    <location>
        <begin position="147"/>
        <end position="160"/>
    </location>
</feature>
<feature type="region of interest" description="Disordered" evidence="5">
    <location>
        <begin position="288"/>
        <end position="353"/>
    </location>
</feature>
<evidence type="ECO:0000256" key="2">
    <source>
        <dbReference type="ARBA" id="ARBA00022771"/>
    </source>
</evidence>